<keyword evidence="2" id="KW-1185">Reference proteome</keyword>
<protein>
    <submittedName>
        <fullName evidence="3 4">Altered inheritance of mitochondria protein 3</fullName>
    </submittedName>
</protein>
<dbReference type="RefSeq" id="XP_024888069.1">
    <property type="nucleotide sequence ID" value="XM_025032301.1"/>
</dbReference>
<evidence type="ECO:0000313" key="2">
    <source>
        <dbReference type="Proteomes" id="UP000504618"/>
    </source>
</evidence>
<reference evidence="3 4" key="1">
    <citation type="submission" date="2025-04" db="UniProtKB">
        <authorList>
            <consortium name="RefSeq"/>
        </authorList>
    </citation>
    <scope>IDENTIFICATION</scope>
    <source>
        <tissue evidence="3 4">Whole body</tissue>
    </source>
</reference>
<dbReference type="Proteomes" id="UP000504618">
    <property type="component" value="Unplaced"/>
</dbReference>
<proteinExistence type="predicted"/>
<sequence length="736" mass="83488">MTESSVSRMKGRNGARLFKNPPQPHMCIQDFIQGTTAPCYVNVLSWDKIAMPRRPSLPVPLYGGMRVPPPRTKTEAIVFAVMANPEVLRMSGKNAQDVKKRMSFIELLLDFIEAMNAGVVFNRNYTILKDRDITGELKEVWNAVLAIRDNEQRPPQQETWIDVQPPMSQFPQYPEQQQQQQEYIPQPPQYHSSVAYGRTINNENMHYESYGHQPQSSAISKNEPIFISGHIVSQQCHNNVHRIALDQYNYRERGRDGQVVQNVIAAQHQFQPRQTWPQYVNTKYMHPNSNLPYGPAANTNPAINPSNQFQPYPTYQQQQQQQPTPPPPPPHIDNTMHVDIRRMQQQPQQSQIHFNHVQSPYVEQSGSFSVQSNAHRASRPHMGVAQKNNVTKRQTNSPTHTSCTNCQNKEDQSFTKPKSPVKVLQREVPMERQDTTNHAESKAPVEKVEEPKIVPVTDLDEDLKKSDELVVEYVYPEKEDVCSPELTRTVDEMPPCEEKNSVKLESCKTSLMETKETEVSATQQFTVQKNTNKFVKGNAQPRRVITKGNKHNYSQLPKCSPMNSVEYVYSEKEDVCGSEHTRTVEEAPPCEEKNSVKLESCKTSSMETKETEVSAMQQLTVQKNANKFVKGNAQPRRVITKVNKYSELPKCSPMNSIIKSVFKINPGASSEESSGKKKANGQARPANGKAMCENEEQVQPGYTILKKEAQEEMVSEIAQLSIQDCKDATEVAPVLS</sequence>
<feature type="region of interest" description="Disordered" evidence="1">
    <location>
        <begin position="290"/>
        <end position="335"/>
    </location>
</feature>
<name>A0A6J1R5A9_9HYME</name>
<dbReference type="GeneID" id="112464977"/>
<dbReference type="RefSeq" id="XP_024888070.1">
    <property type="nucleotide sequence ID" value="XM_025032302.1"/>
</dbReference>
<accession>A0A6J1R5A9</accession>
<feature type="compositionally biased region" description="Polar residues" evidence="1">
    <location>
        <begin position="290"/>
        <end position="309"/>
    </location>
</feature>
<evidence type="ECO:0000313" key="4">
    <source>
        <dbReference type="RefSeq" id="XP_024888070.1"/>
    </source>
</evidence>
<feature type="compositionally biased region" description="Polar residues" evidence="1">
    <location>
        <begin position="389"/>
        <end position="407"/>
    </location>
</feature>
<dbReference type="AlphaFoldDB" id="A0A6J1R5A9"/>
<dbReference type="OrthoDB" id="545063at2759"/>
<evidence type="ECO:0000313" key="3">
    <source>
        <dbReference type="RefSeq" id="XP_024888069.1"/>
    </source>
</evidence>
<gene>
    <name evidence="3 4" type="primary">LOC112464977</name>
</gene>
<feature type="region of interest" description="Disordered" evidence="1">
    <location>
        <begin position="666"/>
        <end position="695"/>
    </location>
</feature>
<feature type="region of interest" description="Disordered" evidence="1">
    <location>
        <begin position="389"/>
        <end position="420"/>
    </location>
</feature>
<organism evidence="2 4">
    <name type="scientific">Temnothorax curvispinosus</name>
    <dbReference type="NCBI Taxonomy" id="300111"/>
    <lineage>
        <taxon>Eukaryota</taxon>
        <taxon>Metazoa</taxon>
        <taxon>Ecdysozoa</taxon>
        <taxon>Arthropoda</taxon>
        <taxon>Hexapoda</taxon>
        <taxon>Insecta</taxon>
        <taxon>Pterygota</taxon>
        <taxon>Neoptera</taxon>
        <taxon>Endopterygota</taxon>
        <taxon>Hymenoptera</taxon>
        <taxon>Apocrita</taxon>
        <taxon>Aculeata</taxon>
        <taxon>Formicoidea</taxon>
        <taxon>Formicidae</taxon>
        <taxon>Myrmicinae</taxon>
        <taxon>Temnothorax</taxon>
    </lineage>
</organism>
<evidence type="ECO:0000256" key="1">
    <source>
        <dbReference type="SAM" id="MobiDB-lite"/>
    </source>
</evidence>
<feature type="compositionally biased region" description="Low complexity" evidence="1">
    <location>
        <begin position="310"/>
        <end position="322"/>
    </location>
</feature>